<sequence length="478" mass="53714">MDNSIGVNLPIPMDPMGMNPHHPYNSILNKANLRFEGNIEEMVLNWTDEERQARRRLVQFWRRHENNNIFCTFKPVNPSERPPNSIVVSCIYWQEKMDCFITSVDCIYLLESLISVRFTVEEKNRIRRNLEGFRPLTVSKCKPESAEFFKLIMSFPNPKPRNIEKDVKVFPWKVLPYALKKIVGKYTASYTSAIGMDPFQSSMSPSASQFPLMTGLQSHYGYNGNSLNPAFAGRNAQRRFSQPATSLSMSMYNRVPKSEANYSMDLSHPLAGQLSSNSVNFEQGQNFNFNSNSGGGDNQSDSNSNYSTQISNPFTNPGESGNIISQMEPISEVSGMENMGMNSVFDQSQGQTMNLVNRRAAMFQRRHSLADPYSMHRYEHRRISSGGDTTGMDQIGGLMGQNNYPFGNIQQMPIGSLNQGSFENKEHYEGHESGANSAGHSDANPTFGHSKDMGYYAQSLMNKGSAYGQSVEAPIKEE</sequence>
<gene>
    <name evidence="3" type="ORF">CONCODRAFT_77628</name>
</gene>
<protein>
    <recommendedName>
        <fullName evidence="2">DUF7082 domain-containing protein</fullName>
    </recommendedName>
</protein>
<dbReference type="PANTHER" id="PTHR39463:SF1">
    <property type="entry name" value="MEDUSA"/>
    <property type="match status" value="1"/>
</dbReference>
<dbReference type="PANTHER" id="PTHR39463">
    <property type="entry name" value="MEDUSA"/>
    <property type="match status" value="1"/>
</dbReference>
<dbReference type="AlphaFoldDB" id="A0A137PCW0"/>
<reference evidence="3 4" key="1">
    <citation type="journal article" date="2015" name="Genome Biol. Evol.">
        <title>Phylogenomic analyses indicate that early fungi evolved digesting cell walls of algal ancestors of land plants.</title>
        <authorList>
            <person name="Chang Y."/>
            <person name="Wang S."/>
            <person name="Sekimoto S."/>
            <person name="Aerts A.L."/>
            <person name="Choi C."/>
            <person name="Clum A."/>
            <person name="LaButti K.M."/>
            <person name="Lindquist E.A."/>
            <person name="Yee Ngan C."/>
            <person name="Ohm R.A."/>
            <person name="Salamov A.A."/>
            <person name="Grigoriev I.V."/>
            <person name="Spatafora J.W."/>
            <person name="Berbee M.L."/>
        </authorList>
    </citation>
    <scope>NUCLEOTIDE SEQUENCE [LARGE SCALE GENOMIC DNA]</scope>
    <source>
        <strain evidence="3 4">NRRL 28638</strain>
    </source>
</reference>
<dbReference type="EMBL" id="KQ964446">
    <property type="protein sequence ID" value="KXN72836.1"/>
    <property type="molecule type" value="Genomic_DNA"/>
</dbReference>
<dbReference type="Proteomes" id="UP000070444">
    <property type="component" value="Unassembled WGS sequence"/>
</dbReference>
<evidence type="ECO:0000313" key="4">
    <source>
        <dbReference type="Proteomes" id="UP000070444"/>
    </source>
</evidence>
<accession>A0A137PCW0</accession>
<dbReference type="STRING" id="796925.A0A137PCW0"/>
<feature type="domain" description="DUF7082" evidence="2">
    <location>
        <begin position="30"/>
        <end position="183"/>
    </location>
</feature>
<feature type="compositionally biased region" description="Polar residues" evidence="1">
    <location>
        <begin position="306"/>
        <end position="323"/>
    </location>
</feature>
<evidence type="ECO:0000256" key="1">
    <source>
        <dbReference type="SAM" id="MobiDB-lite"/>
    </source>
</evidence>
<evidence type="ECO:0000313" key="3">
    <source>
        <dbReference type="EMBL" id="KXN72836.1"/>
    </source>
</evidence>
<keyword evidence="4" id="KW-1185">Reference proteome</keyword>
<proteinExistence type="predicted"/>
<organism evidence="3 4">
    <name type="scientific">Conidiobolus coronatus (strain ATCC 28846 / CBS 209.66 / NRRL 28638)</name>
    <name type="common">Delacroixia coronata</name>
    <dbReference type="NCBI Taxonomy" id="796925"/>
    <lineage>
        <taxon>Eukaryota</taxon>
        <taxon>Fungi</taxon>
        <taxon>Fungi incertae sedis</taxon>
        <taxon>Zoopagomycota</taxon>
        <taxon>Entomophthoromycotina</taxon>
        <taxon>Entomophthoromycetes</taxon>
        <taxon>Entomophthorales</taxon>
        <taxon>Ancylistaceae</taxon>
        <taxon>Conidiobolus</taxon>
    </lineage>
</organism>
<feature type="region of interest" description="Disordered" evidence="1">
    <location>
        <begin position="427"/>
        <end position="450"/>
    </location>
</feature>
<feature type="region of interest" description="Disordered" evidence="1">
    <location>
        <begin position="281"/>
        <end position="323"/>
    </location>
</feature>
<dbReference type="GO" id="GO:0005634">
    <property type="term" value="C:nucleus"/>
    <property type="evidence" value="ECO:0007669"/>
    <property type="project" value="TreeGrafter"/>
</dbReference>
<dbReference type="OrthoDB" id="1751210at2759"/>
<dbReference type="Pfam" id="PF23305">
    <property type="entry name" value="DUF7082"/>
    <property type="match status" value="1"/>
</dbReference>
<feature type="compositionally biased region" description="Low complexity" evidence="1">
    <location>
        <begin position="284"/>
        <end position="305"/>
    </location>
</feature>
<dbReference type="InterPro" id="IPR055509">
    <property type="entry name" value="DUF7082"/>
</dbReference>
<name>A0A137PCW0_CONC2</name>
<evidence type="ECO:0000259" key="2">
    <source>
        <dbReference type="Pfam" id="PF23305"/>
    </source>
</evidence>